<accession>A0A376B683</accession>
<dbReference type="VEuPathDB" id="FungiDB:SCODWIG_01840"/>
<dbReference type="InterPro" id="IPR019775">
    <property type="entry name" value="WD40_repeat_CS"/>
</dbReference>
<proteinExistence type="inferred from homology"/>
<dbReference type="PROSITE" id="PS50082">
    <property type="entry name" value="WD_REPEATS_2"/>
    <property type="match status" value="4"/>
</dbReference>
<dbReference type="InterPro" id="IPR020472">
    <property type="entry name" value="WD40_PAC1"/>
</dbReference>
<dbReference type="PIRSF" id="PIRSF002394">
    <property type="entry name" value="GN-bd_beta"/>
    <property type="match status" value="1"/>
</dbReference>
<dbReference type="SUPFAM" id="SSF50978">
    <property type="entry name" value="WD40 repeat-like"/>
    <property type="match status" value="1"/>
</dbReference>
<dbReference type="InterPro" id="IPR016346">
    <property type="entry name" value="G-protein_beta_1-5"/>
</dbReference>
<dbReference type="Gene3D" id="2.130.10.10">
    <property type="entry name" value="YVTN repeat-like/Quinoprotein amine dehydrogenase"/>
    <property type="match status" value="2"/>
</dbReference>
<dbReference type="PROSITE" id="PS50294">
    <property type="entry name" value="WD_REPEATS_REGION"/>
    <property type="match status" value="3"/>
</dbReference>
<dbReference type="Pfam" id="PF25391">
    <property type="entry name" value="WD40_Gbeta"/>
    <property type="match status" value="1"/>
</dbReference>
<name>A0A376B683_9ASCO</name>
<feature type="repeat" description="WD" evidence="5">
    <location>
        <begin position="402"/>
        <end position="438"/>
    </location>
</feature>
<dbReference type="InterPro" id="IPR036322">
    <property type="entry name" value="WD40_repeat_dom_sf"/>
</dbReference>
<keyword evidence="2 5" id="KW-0853">WD repeat</keyword>
<keyword evidence="3" id="KW-0677">Repeat</keyword>
<dbReference type="SMART" id="SM00320">
    <property type="entry name" value="WD40"/>
    <property type="match status" value="7"/>
</dbReference>
<evidence type="ECO:0000313" key="7">
    <source>
        <dbReference type="Proteomes" id="UP000262825"/>
    </source>
</evidence>
<evidence type="ECO:0000256" key="1">
    <source>
        <dbReference type="ARBA" id="ARBA00009768"/>
    </source>
</evidence>
<evidence type="ECO:0000313" key="6">
    <source>
        <dbReference type="EMBL" id="SSD60079.1"/>
    </source>
</evidence>
<dbReference type="GO" id="GO:0007165">
    <property type="term" value="P:signal transduction"/>
    <property type="evidence" value="ECO:0007669"/>
    <property type="project" value="UniProtKB-KW"/>
</dbReference>
<protein>
    <submittedName>
        <fullName evidence="6">Related to Guanine nucleotide-binding protein subunit beta</fullName>
    </submittedName>
</protein>
<dbReference type="InterPro" id="IPR001680">
    <property type="entry name" value="WD40_rpt"/>
</dbReference>
<dbReference type="CDD" id="cd00200">
    <property type="entry name" value="WD40"/>
    <property type="match status" value="1"/>
</dbReference>
<dbReference type="OrthoDB" id="10255630at2759"/>
<dbReference type="PROSITE" id="PS00678">
    <property type="entry name" value="WD_REPEATS_1"/>
    <property type="match status" value="1"/>
</dbReference>
<dbReference type="InterPro" id="IPR001632">
    <property type="entry name" value="WD40_G-protein_beta-like"/>
</dbReference>
<dbReference type="AlphaFoldDB" id="A0A376B683"/>
<dbReference type="PANTHER" id="PTHR19850">
    <property type="entry name" value="GUANINE NUCLEOTIDE-BINDING PROTEIN BETA G PROTEIN BETA"/>
    <property type="match status" value="1"/>
</dbReference>
<feature type="repeat" description="WD" evidence="5">
    <location>
        <begin position="84"/>
        <end position="116"/>
    </location>
</feature>
<dbReference type="InterPro" id="IPR015943">
    <property type="entry name" value="WD40/YVTN_repeat-like_dom_sf"/>
</dbReference>
<evidence type="ECO:0000256" key="5">
    <source>
        <dbReference type="PROSITE-ProRule" id="PRU00221"/>
    </source>
</evidence>
<dbReference type="PRINTS" id="PR00320">
    <property type="entry name" value="GPROTEINBRPT"/>
</dbReference>
<evidence type="ECO:0000256" key="4">
    <source>
        <dbReference type="ARBA" id="ARBA00023224"/>
    </source>
</evidence>
<dbReference type="Proteomes" id="UP000262825">
    <property type="component" value="Unassembled WGS sequence"/>
</dbReference>
<dbReference type="Pfam" id="PF00400">
    <property type="entry name" value="WD40"/>
    <property type="match status" value="1"/>
</dbReference>
<dbReference type="EMBL" id="UFAJ01000265">
    <property type="protein sequence ID" value="SSD60079.1"/>
    <property type="molecule type" value="Genomic_DNA"/>
</dbReference>
<gene>
    <name evidence="6" type="ORF">SCODWIG_01840</name>
</gene>
<keyword evidence="7" id="KW-1185">Reference proteome</keyword>
<sequence>MANASNNTHLQLRLDQAKEETKQLYSHLERLTKKNNDADLFSMAHNIDSLTGRNTIESSVITRNYNNKNRFFSYGVNLKKVRTLNGHTNKIADVKWSKDSKHILTVSQDGFMIIWDPATGLKQNAVILNNQWVLAGAISPQNNLVASAGLNNNCTVYRLNEKDTIQQKIISIFKGHSCYISEIEFLNNSQIITASGDMTCCLWDIPKGKRIGEFSEHLGDVLSLSVDPSSSDPRVFASAGSDGYILLWDVRQPYTSNSIQKFFASDSDISSLKHFVDSNSIASGSDDGLIRLFDFRADCKISEYSLKQQQQLNNNYIPKSFDYRNHDNSIGEYKPSTISRFSNYSANSPIISDYESANTANFDTEGVISIDFSHSGRLMYSCYSEYGCVIWDLLKNEIVGKLEGHKNRITKVKTSPDGYGVCTGSWDNTVNLWTPDYD</sequence>
<dbReference type="PRINTS" id="PR00319">
    <property type="entry name" value="GPROTEINB"/>
</dbReference>
<comment type="similarity">
    <text evidence="1">Belongs to the WD repeat G protein beta family.</text>
</comment>
<feature type="repeat" description="WD" evidence="5">
    <location>
        <begin position="173"/>
        <end position="213"/>
    </location>
</feature>
<reference evidence="7" key="1">
    <citation type="submission" date="2018-06" db="EMBL/GenBank/DDBJ databases">
        <authorList>
            <person name="Guldener U."/>
        </authorList>
    </citation>
    <scope>NUCLEOTIDE SEQUENCE [LARGE SCALE GENOMIC DNA]</scope>
    <source>
        <strain evidence="7">UTAD17</strain>
    </source>
</reference>
<evidence type="ECO:0000256" key="3">
    <source>
        <dbReference type="ARBA" id="ARBA00022737"/>
    </source>
</evidence>
<evidence type="ECO:0000256" key="2">
    <source>
        <dbReference type="ARBA" id="ARBA00022574"/>
    </source>
</evidence>
<keyword evidence="4" id="KW-0807">Transducer</keyword>
<organism evidence="6 7">
    <name type="scientific">Saccharomycodes ludwigii</name>
    <dbReference type="NCBI Taxonomy" id="36035"/>
    <lineage>
        <taxon>Eukaryota</taxon>
        <taxon>Fungi</taxon>
        <taxon>Dikarya</taxon>
        <taxon>Ascomycota</taxon>
        <taxon>Saccharomycotina</taxon>
        <taxon>Saccharomycetes</taxon>
        <taxon>Saccharomycodales</taxon>
        <taxon>Saccharomycodaceae</taxon>
        <taxon>Saccharomycodes</taxon>
    </lineage>
</organism>
<feature type="repeat" description="WD" evidence="5">
    <location>
        <begin position="214"/>
        <end position="258"/>
    </location>
</feature>